<dbReference type="InterPro" id="IPR032466">
    <property type="entry name" value="Metal_Hydrolase"/>
</dbReference>
<dbReference type="Gene3D" id="3.20.20.140">
    <property type="entry name" value="Metal-dependent hydrolases"/>
    <property type="match status" value="1"/>
</dbReference>
<dbReference type="STRING" id="914234.M2QSE2"/>
<dbReference type="AlphaFoldDB" id="M2QSE2"/>
<dbReference type="HOGENOM" id="CLU_031758_1_0_1"/>
<gene>
    <name evidence="1" type="ORF">CERSUDRAFT_132628</name>
</gene>
<dbReference type="PANTHER" id="PTHR32027:SF0">
    <property type="entry name" value="CYTOSINE DEAMINASE"/>
    <property type="match status" value="1"/>
</dbReference>
<organism evidence="1 2">
    <name type="scientific">Ceriporiopsis subvermispora (strain B)</name>
    <name type="common">White-rot fungus</name>
    <name type="synonym">Gelatoporia subvermispora</name>
    <dbReference type="NCBI Taxonomy" id="914234"/>
    <lineage>
        <taxon>Eukaryota</taxon>
        <taxon>Fungi</taxon>
        <taxon>Dikarya</taxon>
        <taxon>Basidiomycota</taxon>
        <taxon>Agaricomycotina</taxon>
        <taxon>Agaricomycetes</taxon>
        <taxon>Polyporales</taxon>
        <taxon>Gelatoporiaceae</taxon>
        <taxon>Gelatoporia</taxon>
    </lineage>
</organism>
<dbReference type="InterPro" id="IPR052349">
    <property type="entry name" value="Metallo-hydrolase_Enzymes"/>
</dbReference>
<dbReference type="GO" id="GO:0016814">
    <property type="term" value="F:hydrolase activity, acting on carbon-nitrogen (but not peptide) bonds, in cyclic amidines"/>
    <property type="evidence" value="ECO:0007669"/>
    <property type="project" value="TreeGrafter"/>
</dbReference>
<accession>M2QSE2</accession>
<protein>
    <recommendedName>
        <fullName evidence="3">Amidohydrolase-related domain-containing protein</fullName>
    </recommendedName>
</protein>
<dbReference type="SUPFAM" id="SSF51556">
    <property type="entry name" value="Metallo-dependent hydrolases"/>
    <property type="match status" value="1"/>
</dbReference>
<dbReference type="PANTHER" id="PTHR32027">
    <property type="entry name" value="CYTOSINE DEAMINASE"/>
    <property type="match status" value="1"/>
</dbReference>
<reference evidence="1 2" key="1">
    <citation type="journal article" date="2012" name="Proc. Natl. Acad. Sci. U.S.A.">
        <title>Comparative genomics of Ceriporiopsis subvermispora and Phanerochaete chrysosporium provide insight into selective ligninolysis.</title>
        <authorList>
            <person name="Fernandez-Fueyo E."/>
            <person name="Ruiz-Duenas F.J."/>
            <person name="Ferreira P."/>
            <person name="Floudas D."/>
            <person name="Hibbett D.S."/>
            <person name="Canessa P."/>
            <person name="Larrondo L.F."/>
            <person name="James T.Y."/>
            <person name="Seelenfreund D."/>
            <person name="Lobos S."/>
            <person name="Polanco R."/>
            <person name="Tello M."/>
            <person name="Honda Y."/>
            <person name="Watanabe T."/>
            <person name="Watanabe T."/>
            <person name="Ryu J.S."/>
            <person name="Kubicek C.P."/>
            <person name="Schmoll M."/>
            <person name="Gaskell J."/>
            <person name="Hammel K.E."/>
            <person name="St John F.J."/>
            <person name="Vanden Wymelenberg A."/>
            <person name="Sabat G."/>
            <person name="Splinter BonDurant S."/>
            <person name="Syed K."/>
            <person name="Yadav J.S."/>
            <person name="Doddapaneni H."/>
            <person name="Subramanian V."/>
            <person name="Lavin J.L."/>
            <person name="Oguiza J.A."/>
            <person name="Perez G."/>
            <person name="Pisabarro A.G."/>
            <person name="Ramirez L."/>
            <person name="Santoyo F."/>
            <person name="Master E."/>
            <person name="Coutinho P.M."/>
            <person name="Henrissat B."/>
            <person name="Lombard V."/>
            <person name="Magnuson J.K."/>
            <person name="Kuees U."/>
            <person name="Hori C."/>
            <person name="Igarashi K."/>
            <person name="Samejima M."/>
            <person name="Held B.W."/>
            <person name="Barry K.W."/>
            <person name="LaButti K.M."/>
            <person name="Lapidus A."/>
            <person name="Lindquist E.A."/>
            <person name="Lucas S.M."/>
            <person name="Riley R."/>
            <person name="Salamov A.A."/>
            <person name="Hoffmeister D."/>
            <person name="Schwenk D."/>
            <person name="Hadar Y."/>
            <person name="Yarden O."/>
            <person name="de Vries R.P."/>
            <person name="Wiebenga A."/>
            <person name="Stenlid J."/>
            <person name="Eastwood D."/>
            <person name="Grigoriev I.V."/>
            <person name="Berka R.M."/>
            <person name="Blanchette R.A."/>
            <person name="Kersten P."/>
            <person name="Martinez A.T."/>
            <person name="Vicuna R."/>
            <person name="Cullen D."/>
        </authorList>
    </citation>
    <scope>NUCLEOTIDE SEQUENCE [LARGE SCALE GENOMIC DNA]</scope>
    <source>
        <strain evidence="1 2">B</strain>
    </source>
</reference>
<evidence type="ECO:0000313" key="2">
    <source>
        <dbReference type="Proteomes" id="UP000016930"/>
    </source>
</evidence>
<sequence>MATTDLQSHSAQLVIHNVHLASISADDVPQQTYTIICNGNEIATIRPAAVDGEVVSAQRIEQEYSNATILDAGGRGILLPSFCHAHIHLDKCFLLPGGCDHLSTGGFQEALKVTAKAKAGFPTHIDDLYARGKRLVTESIKCGVTIMRAHVEVDQIVHMFCLDAGLRLKEEFKDTCDLQLAVFAQDPLFAGCESEEPGMNYDILCQAAGMSGVSAIGSAPYVEPSIAHAKRNIDLVLELAFREKLHVDFHLDYNLDQGSEPLIWYLVSKLRERIRNNRWHLGARVCVGHATRLTLFSHEEWHKLAQEVGDPMIGTVENCDGQTEDGTLALTLVGLPPSDLYMMGRDMATPPRGTLDAIRLRREHNLRVAMSINNVGNAFTPQGTTDPLALCPLGIAIFQAGTEEDTRILLEAITVVAKGAIQTPSTPEPTNLRLKAGHRADLVLLHENDSLYEAALRPSYSRATIKNGMLVATRMEQSWILETETNHQNLK</sequence>
<evidence type="ECO:0008006" key="3">
    <source>
        <dbReference type="Google" id="ProtNLM"/>
    </source>
</evidence>
<dbReference type="Proteomes" id="UP000016930">
    <property type="component" value="Unassembled WGS sequence"/>
</dbReference>
<proteinExistence type="predicted"/>
<evidence type="ECO:0000313" key="1">
    <source>
        <dbReference type="EMBL" id="EMD39943.1"/>
    </source>
</evidence>
<keyword evidence="2" id="KW-1185">Reference proteome</keyword>
<name>M2QSE2_CERS8</name>
<dbReference type="EMBL" id="KB445793">
    <property type="protein sequence ID" value="EMD39943.1"/>
    <property type="molecule type" value="Genomic_DNA"/>
</dbReference>
<dbReference type="OrthoDB" id="10266980at2759"/>